<comment type="caution">
    <text evidence="5">The sequence shown here is derived from an EMBL/GenBank/DDBJ whole genome shotgun (WGS) entry which is preliminary data.</text>
</comment>
<dbReference type="GO" id="GO:0008206">
    <property type="term" value="P:bile acid metabolic process"/>
    <property type="evidence" value="ECO:0007669"/>
    <property type="project" value="UniProtKB-ARBA"/>
</dbReference>
<dbReference type="FunFam" id="3.40.50.720:FF:000084">
    <property type="entry name" value="Short-chain dehydrogenase reductase"/>
    <property type="match status" value="1"/>
</dbReference>
<dbReference type="SUPFAM" id="SSF51735">
    <property type="entry name" value="NAD(P)-binding Rossmann-fold domains"/>
    <property type="match status" value="1"/>
</dbReference>
<dbReference type="Pfam" id="PF00106">
    <property type="entry name" value="adh_short"/>
    <property type="match status" value="1"/>
</dbReference>
<gene>
    <name evidence="5" type="ORF">DET56_116107</name>
</gene>
<evidence type="ECO:0000313" key="5">
    <source>
        <dbReference type="EMBL" id="PWW34054.1"/>
    </source>
</evidence>
<evidence type="ECO:0000256" key="2">
    <source>
        <dbReference type="ARBA" id="ARBA00023002"/>
    </source>
</evidence>
<dbReference type="PRINTS" id="PR00081">
    <property type="entry name" value="GDHRDH"/>
</dbReference>
<dbReference type="PANTHER" id="PTHR42760">
    <property type="entry name" value="SHORT-CHAIN DEHYDROGENASES/REDUCTASES FAMILY MEMBER"/>
    <property type="match status" value="1"/>
</dbReference>
<protein>
    <submittedName>
        <fullName evidence="5">3-oxoacyl-[acyl-carrier protein] reductase</fullName>
    </submittedName>
</protein>
<dbReference type="GO" id="GO:0030497">
    <property type="term" value="P:fatty acid elongation"/>
    <property type="evidence" value="ECO:0007669"/>
    <property type="project" value="TreeGrafter"/>
</dbReference>
<dbReference type="SMART" id="SM00822">
    <property type="entry name" value="PKS_KR"/>
    <property type="match status" value="1"/>
</dbReference>
<dbReference type="AlphaFoldDB" id="A0A855Y482"/>
<dbReference type="Gene3D" id="3.40.50.720">
    <property type="entry name" value="NAD(P)-binding Rossmann-like Domain"/>
    <property type="match status" value="1"/>
</dbReference>
<proteinExistence type="inferred from homology"/>
<accession>A0A855Y482</accession>
<reference evidence="5 6" key="1">
    <citation type="submission" date="2018-05" db="EMBL/GenBank/DDBJ databases">
        <title>Freshwater and sediment microbial communities from various areas in North America, analyzing microbe dynamics in response to fracking.</title>
        <authorList>
            <person name="Lamendella R."/>
        </authorList>
    </citation>
    <scope>NUCLEOTIDE SEQUENCE [LARGE SCALE GENOMIC DNA]</scope>
    <source>
        <strain evidence="5 6">DB-3</strain>
    </source>
</reference>
<keyword evidence="2" id="KW-0560">Oxidoreductase</keyword>
<dbReference type="InterPro" id="IPR036291">
    <property type="entry name" value="NAD(P)-bd_dom_sf"/>
</dbReference>
<dbReference type="InterPro" id="IPR020904">
    <property type="entry name" value="Sc_DH/Rdtase_CS"/>
</dbReference>
<evidence type="ECO:0000259" key="4">
    <source>
        <dbReference type="SMART" id="SM00822"/>
    </source>
</evidence>
<comment type="similarity">
    <text evidence="1 3">Belongs to the short-chain dehydrogenases/reductases (SDR) family.</text>
</comment>
<evidence type="ECO:0000256" key="3">
    <source>
        <dbReference type="RuleBase" id="RU000363"/>
    </source>
</evidence>
<dbReference type="GO" id="GO:0016616">
    <property type="term" value="F:oxidoreductase activity, acting on the CH-OH group of donors, NAD or NADP as acceptor"/>
    <property type="evidence" value="ECO:0007669"/>
    <property type="project" value="UniProtKB-ARBA"/>
</dbReference>
<dbReference type="CDD" id="cd05233">
    <property type="entry name" value="SDR_c"/>
    <property type="match status" value="1"/>
</dbReference>
<feature type="domain" description="Ketoreductase" evidence="4">
    <location>
        <begin position="8"/>
        <end position="200"/>
    </location>
</feature>
<evidence type="ECO:0000256" key="1">
    <source>
        <dbReference type="ARBA" id="ARBA00006484"/>
    </source>
</evidence>
<dbReference type="PROSITE" id="PS00061">
    <property type="entry name" value="ADH_SHORT"/>
    <property type="match status" value="1"/>
</dbReference>
<organism evidence="5 6">
    <name type="scientific">Paenibacillus pabuli</name>
    <dbReference type="NCBI Taxonomy" id="1472"/>
    <lineage>
        <taxon>Bacteria</taxon>
        <taxon>Bacillati</taxon>
        <taxon>Bacillota</taxon>
        <taxon>Bacilli</taxon>
        <taxon>Bacillales</taxon>
        <taxon>Paenibacillaceae</taxon>
        <taxon>Paenibacillus</taxon>
    </lineage>
</organism>
<dbReference type="PRINTS" id="PR00080">
    <property type="entry name" value="SDRFAMILY"/>
</dbReference>
<sequence>MMMNWTNTVALVTGGGTGIGRATSILLANRGATVAVNYSRSQDEAEETVQHILNAGGHAFAVQANVASDVEIRQMIASITDKVGPVTALVNNASITHHIPMKDLEAVTDDIWNELYDVNVKGMFYCARAVAKGMQQAGQGAIVNLGSIAGSTGSGSSLPYAVSKAAVHGLTKSLAHALSPHIRVNAIIPGAVATRWWAGKEEQMHRLGGELMLQRIAASKDIAHMICAALEQPSMTGQLITVDSGQTL</sequence>
<dbReference type="Proteomes" id="UP000247078">
    <property type="component" value="Unassembled WGS sequence"/>
</dbReference>
<evidence type="ECO:0000313" key="6">
    <source>
        <dbReference type="Proteomes" id="UP000247078"/>
    </source>
</evidence>
<dbReference type="EMBL" id="QGTZ01000016">
    <property type="protein sequence ID" value="PWW34054.1"/>
    <property type="molecule type" value="Genomic_DNA"/>
</dbReference>
<dbReference type="InterPro" id="IPR057326">
    <property type="entry name" value="KR_dom"/>
</dbReference>
<dbReference type="InterPro" id="IPR002347">
    <property type="entry name" value="SDR_fam"/>
</dbReference>
<name>A0A855Y482_9BACL</name>
<dbReference type="PANTHER" id="PTHR42760:SF40">
    <property type="entry name" value="3-OXOACYL-[ACYL-CARRIER-PROTEIN] REDUCTASE, CHLOROPLASTIC"/>
    <property type="match status" value="1"/>
</dbReference>